<name>A0A920C7C2_9BACI</name>
<feature type="transmembrane region" description="Helical" evidence="1">
    <location>
        <begin position="157"/>
        <end position="177"/>
    </location>
</feature>
<evidence type="ECO:0000313" key="3">
    <source>
        <dbReference type="EMBL" id="GIO27024.1"/>
    </source>
</evidence>
<dbReference type="SUPFAM" id="SSF109604">
    <property type="entry name" value="HD-domain/PDEase-like"/>
    <property type="match status" value="1"/>
</dbReference>
<sequence length="391" mass="45558">MKIMMKQSLHLSLIQEEKRATIWFLWLFYIVFFVYDIFYNFLLPNTPWNAPMMIITKPFDYVLYIIMIALLPFSFYLIKTNNPKSIKYIYFICYIVLNIARDIWVYEGKDVPYSSGNLVEIVMVLFCPIFVNKTYFYLVSGGVLLKYIIIGSVIRDSIVILPLLIVIILSIISYIILHRFMSYLEAVKQEYDNRLEGIVKAIIQTLEMKDPYTRGHSERVAEYALSLAKATGSLNKEELRYYYFACLLHDVGKIRIPDAILTKPGKLTKEEFDLIKQHPVIGAKAVEDVVEISNNLGVILHHHERWDGKGYPNGLKEKEIPFLARITSIADAFDAMTSSRAYRDALTNEVAYNRILEGKGTQFDPELVDIFIQVYPTWEEIHYKQHHEQTK</sequence>
<reference evidence="3" key="1">
    <citation type="submission" date="2021-03" db="EMBL/GenBank/DDBJ databases">
        <title>Antimicrobial resistance genes in bacteria isolated from Japanese honey, and their potential for conferring macrolide and lincosamide resistance in the American foulbrood pathogen Paenibacillus larvae.</title>
        <authorList>
            <person name="Okamoto M."/>
            <person name="Kumagai M."/>
            <person name="Kanamori H."/>
            <person name="Takamatsu D."/>
        </authorList>
    </citation>
    <scope>NUCLEOTIDE SEQUENCE</scope>
    <source>
        <strain evidence="3">J43TS3</strain>
    </source>
</reference>
<organism evidence="3 4">
    <name type="scientific">Ornithinibacillus bavariensis</name>
    <dbReference type="NCBI Taxonomy" id="545502"/>
    <lineage>
        <taxon>Bacteria</taxon>
        <taxon>Bacillati</taxon>
        <taxon>Bacillota</taxon>
        <taxon>Bacilli</taxon>
        <taxon>Bacillales</taxon>
        <taxon>Bacillaceae</taxon>
        <taxon>Ornithinibacillus</taxon>
    </lineage>
</organism>
<dbReference type="EMBL" id="BORP01000002">
    <property type="protein sequence ID" value="GIO27024.1"/>
    <property type="molecule type" value="Genomic_DNA"/>
</dbReference>
<feature type="transmembrane region" description="Helical" evidence="1">
    <location>
        <begin position="21"/>
        <end position="41"/>
    </location>
</feature>
<evidence type="ECO:0000259" key="2">
    <source>
        <dbReference type="PROSITE" id="PS51832"/>
    </source>
</evidence>
<evidence type="ECO:0000313" key="4">
    <source>
        <dbReference type="Proteomes" id="UP000676917"/>
    </source>
</evidence>
<dbReference type="AlphaFoldDB" id="A0A920C7C2"/>
<keyword evidence="1" id="KW-1133">Transmembrane helix</keyword>
<feature type="transmembrane region" description="Helical" evidence="1">
    <location>
        <begin position="88"/>
        <end position="106"/>
    </location>
</feature>
<feature type="transmembrane region" description="Helical" evidence="1">
    <location>
        <begin position="61"/>
        <end position="78"/>
    </location>
</feature>
<keyword evidence="1" id="KW-0472">Membrane</keyword>
<dbReference type="InterPro" id="IPR003607">
    <property type="entry name" value="HD/PDEase_dom"/>
</dbReference>
<dbReference type="InterPro" id="IPR037522">
    <property type="entry name" value="HD_GYP_dom"/>
</dbReference>
<feature type="transmembrane region" description="Helical" evidence="1">
    <location>
        <begin position="118"/>
        <end position="145"/>
    </location>
</feature>
<dbReference type="PROSITE" id="PS51832">
    <property type="entry name" value="HD_GYP"/>
    <property type="match status" value="1"/>
</dbReference>
<gene>
    <name evidence="3" type="ORF">J43TS3_16350</name>
</gene>
<feature type="domain" description="HD-GYP" evidence="2">
    <location>
        <begin position="191"/>
        <end position="387"/>
    </location>
</feature>
<comment type="caution">
    <text evidence="3">The sequence shown here is derived from an EMBL/GenBank/DDBJ whole genome shotgun (WGS) entry which is preliminary data.</text>
</comment>
<protein>
    <submittedName>
        <fullName evidence="3">HD family phosphohydrolase</fullName>
    </submittedName>
</protein>
<dbReference type="Proteomes" id="UP000676917">
    <property type="component" value="Unassembled WGS sequence"/>
</dbReference>
<dbReference type="InterPro" id="IPR048436">
    <property type="entry name" value="MASE12"/>
</dbReference>
<accession>A0A920C7C2</accession>
<keyword evidence="1" id="KW-0812">Transmembrane</keyword>
<dbReference type="Gene3D" id="1.10.3210.10">
    <property type="entry name" value="Hypothetical protein af1432"/>
    <property type="match status" value="1"/>
</dbReference>
<dbReference type="SMART" id="SM00471">
    <property type="entry name" value="HDc"/>
    <property type="match status" value="1"/>
</dbReference>
<keyword evidence="4" id="KW-1185">Reference proteome</keyword>
<dbReference type="PANTHER" id="PTHR43155">
    <property type="entry name" value="CYCLIC DI-GMP PHOSPHODIESTERASE PA4108-RELATED"/>
    <property type="match status" value="1"/>
</dbReference>
<evidence type="ECO:0000256" key="1">
    <source>
        <dbReference type="SAM" id="Phobius"/>
    </source>
</evidence>
<dbReference type="Pfam" id="PF13487">
    <property type="entry name" value="HD_5"/>
    <property type="match status" value="1"/>
</dbReference>
<dbReference type="CDD" id="cd00077">
    <property type="entry name" value="HDc"/>
    <property type="match status" value="1"/>
</dbReference>
<dbReference type="PANTHER" id="PTHR43155:SF2">
    <property type="entry name" value="CYCLIC DI-GMP PHOSPHODIESTERASE PA4108"/>
    <property type="match status" value="1"/>
</dbReference>
<proteinExistence type="predicted"/>
<dbReference type="Pfam" id="PF20971">
    <property type="entry name" value="MASE12"/>
    <property type="match status" value="1"/>
</dbReference>